<accession>A0A563VYC1</accession>
<sequence>MHFILGHEVSGNFNYRVGWATEGSPKGYTFGYTLVQCPPYYNFLSLLVMQTAVTQVAS</sequence>
<name>A0A563VYC1_9CYAN</name>
<dbReference type="AlphaFoldDB" id="A0A563VYC1"/>
<protein>
    <submittedName>
        <fullName evidence="1">Uncharacterized protein</fullName>
    </submittedName>
</protein>
<evidence type="ECO:0000313" key="2">
    <source>
        <dbReference type="Proteomes" id="UP000320055"/>
    </source>
</evidence>
<proteinExistence type="predicted"/>
<reference evidence="1 2" key="1">
    <citation type="submission" date="2019-01" db="EMBL/GenBank/DDBJ databases">
        <authorList>
            <person name="Brito A."/>
        </authorList>
    </citation>
    <scope>NUCLEOTIDE SEQUENCE [LARGE SCALE GENOMIC DNA]</scope>
    <source>
        <strain evidence="1">1</strain>
    </source>
</reference>
<evidence type="ECO:0000313" key="1">
    <source>
        <dbReference type="EMBL" id="VEP16416.1"/>
    </source>
</evidence>
<organism evidence="1 2">
    <name type="scientific">Hyella patelloides LEGE 07179</name>
    <dbReference type="NCBI Taxonomy" id="945734"/>
    <lineage>
        <taxon>Bacteria</taxon>
        <taxon>Bacillati</taxon>
        <taxon>Cyanobacteriota</taxon>
        <taxon>Cyanophyceae</taxon>
        <taxon>Pleurocapsales</taxon>
        <taxon>Hyellaceae</taxon>
        <taxon>Hyella</taxon>
    </lineage>
</organism>
<gene>
    <name evidence="1" type="ORF">H1P_4470003</name>
</gene>
<dbReference type="Proteomes" id="UP000320055">
    <property type="component" value="Unassembled WGS sequence"/>
</dbReference>
<dbReference type="EMBL" id="CAACVJ010000387">
    <property type="protein sequence ID" value="VEP16416.1"/>
    <property type="molecule type" value="Genomic_DNA"/>
</dbReference>
<keyword evidence="2" id="KW-1185">Reference proteome</keyword>